<dbReference type="EMBL" id="GL883105">
    <property type="protein sequence ID" value="EGG07080.1"/>
    <property type="molecule type" value="Genomic_DNA"/>
</dbReference>
<keyword evidence="2" id="KW-1185">Reference proteome</keyword>
<dbReference type="RefSeq" id="XP_007409522.1">
    <property type="nucleotide sequence ID" value="XM_007409460.1"/>
</dbReference>
<dbReference type="Proteomes" id="UP000001072">
    <property type="component" value="Unassembled WGS sequence"/>
</dbReference>
<dbReference type="KEGG" id="mlr:MELLADRAFT_71777"/>
<dbReference type="AlphaFoldDB" id="F4RKE3"/>
<organism evidence="2">
    <name type="scientific">Melampsora larici-populina (strain 98AG31 / pathotype 3-4-7)</name>
    <name type="common">Poplar leaf rust fungus</name>
    <dbReference type="NCBI Taxonomy" id="747676"/>
    <lineage>
        <taxon>Eukaryota</taxon>
        <taxon>Fungi</taxon>
        <taxon>Dikarya</taxon>
        <taxon>Basidiomycota</taxon>
        <taxon>Pucciniomycotina</taxon>
        <taxon>Pucciniomycetes</taxon>
        <taxon>Pucciniales</taxon>
        <taxon>Melampsoraceae</taxon>
        <taxon>Melampsora</taxon>
    </lineage>
</organism>
<sequence length="109" mass="12732">MKAFSSGVRDYHFDAMSLTLILNRLRAMQAIRSRVYHSPSELFLKVMRLSKSPRLSQICVLSLTQERTPHPVLTRIIIFDRFYSHYSHCLSNLSFVKVFGKLDSTTLFY</sequence>
<gene>
    <name evidence="1" type="ORF">MELLADRAFT_71777</name>
</gene>
<dbReference type="HOGENOM" id="CLU_2184535_0_0_1"/>
<evidence type="ECO:0000313" key="1">
    <source>
        <dbReference type="EMBL" id="EGG07080.1"/>
    </source>
</evidence>
<protein>
    <submittedName>
        <fullName evidence="1">Uncharacterized protein</fullName>
    </submittedName>
</protein>
<dbReference type="InParanoid" id="F4RKE3"/>
<reference evidence="2" key="1">
    <citation type="journal article" date="2011" name="Proc. Natl. Acad. Sci. U.S.A.">
        <title>Obligate biotrophy features unraveled by the genomic analysis of rust fungi.</title>
        <authorList>
            <person name="Duplessis S."/>
            <person name="Cuomo C.A."/>
            <person name="Lin Y.-C."/>
            <person name="Aerts A."/>
            <person name="Tisserant E."/>
            <person name="Veneault-Fourrey C."/>
            <person name="Joly D.L."/>
            <person name="Hacquard S."/>
            <person name="Amselem J."/>
            <person name="Cantarel B.L."/>
            <person name="Chiu R."/>
            <person name="Coutinho P.M."/>
            <person name="Feau N."/>
            <person name="Field M."/>
            <person name="Frey P."/>
            <person name="Gelhaye E."/>
            <person name="Goldberg J."/>
            <person name="Grabherr M.G."/>
            <person name="Kodira C.D."/>
            <person name="Kohler A."/>
            <person name="Kuees U."/>
            <person name="Lindquist E.A."/>
            <person name="Lucas S.M."/>
            <person name="Mago R."/>
            <person name="Mauceli E."/>
            <person name="Morin E."/>
            <person name="Murat C."/>
            <person name="Pangilinan J.L."/>
            <person name="Park R."/>
            <person name="Pearson M."/>
            <person name="Quesneville H."/>
            <person name="Rouhier N."/>
            <person name="Sakthikumar S."/>
            <person name="Salamov A.A."/>
            <person name="Schmutz J."/>
            <person name="Selles B."/>
            <person name="Shapiro H."/>
            <person name="Tanguay P."/>
            <person name="Tuskan G.A."/>
            <person name="Henrissat B."/>
            <person name="Van de Peer Y."/>
            <person name="Rouze P."/>
            <person name="Ellis J.G."/>
            <person name="Dodds P.N."/>
            <person name="Schein J.E."/>
            <person name="Zhong S."/>
            <person name="Hamelin R.C."/>
            <person name="Grigoriev I.V."/>
            <person name="Szabo L.J."/>
            <person name="Martin F."/>
        </authorList>
    </citation>
    <scope>NUCLEOTIDE SEQUENCE [LARGE SCALE GENOMIC DNA]</scope>
    <source>
        <strain evidence="2">98AG31 / pathotype 3-4-7</strain>
    </source>
</reference>
<dbReference type="GeneID" id="18931926"/>
<evidence type="ECO:0000313" key="2">
    <source>
        <dbReference type="Proteomes" id="UP000001072"/>
    </source>
</evidence>
<dbReference type="VEuPathDB" id="FungiDB:MELLADRAFT_71777"/>
<dbReference type="OrthoDB" id="10422009at2759"/>
<proteinExistence type="predicted"/>
<accession>F4RKE3</accession>
<name>F4RKE3_MELLP</name>